<evidence type="ECO:0008006" key="3">
    <source>
        <dbReference type="Google" id="ProtNLM"/>
    </source>
</evidence>
<evidence type="ECO:0000313" key="2">
    <source>
        <dbReference type="Proteomes" id="UP000322619"/>
    </source>
</evidence>
<accession>A0A5D0WIH8</accession>
<comment type="caution">
    <text evidence="1">The sequence shown here is derived from an EMBL/GenBank/DDBJ whole genome shotgun (WGS) entry which is preliminary data.</text>
</comment>
<proteinExistence type="predicted"/>
<dbReference type="AlphaFoldDB" id="A0A5D0WIH8"/>
<protein>
    <recommendedName>
        <fullName evidence="3">Transposase</fullName>
    </recommendedName>
</protein>
<gene>
    <name evidence="1" type="ORF">FXB42_13885</name>
</gene>
<reference evidence="1 2" key="1">
    <citation type="submission" date="2019-08" db="EMBL/GenBank/DDBJ databases">
        <title>Isolation and enrichment of carboxydotrophic bacteria from anaerobic sludge for the production of bio-based chemicals from syngas.</title>
        <authorList>
            <person name="Antares A.L."/>
            <person name="Moreira J."/>
            <person name="Diender M."/>
            <person name="Parshina S.N."/>
            <person name="Stams A.J.M."/>
            <person name="Alves M."/>
            <person name="Alves J.I."/>
            <person name="Sousa D.Z."/>
        </authorList>
    </citation>
    <scope>NUCLEOTIDE SEQUENCE [LARGE SCALE GENOMIC DNA]</scope>
    <source>
        <strain evidence="1 2">JM</strain>
    </source>
</reference>
<dbReference type="EMBL" id="VSLA01000027">
    <property type="protein sequence ID" value="TYC84067.1"/>
    <property type="molecule type" value="Genomic_DNA"/>
</dbReference>
<organism evidence="1 2">
    <name type="scientific">Acetobacterium wieringae</name>
    <dbReference type="NCBI Taxonomy" id="52694"/>
    <lineage>
        <taxon>Bacteria</taxon>
        <taxon>Bacillati</taxon>
        <taxon>Bacillota</taxon>
        <taxon>Clostridia</taxon>
        <taxon>Eubacteriales</taxon>
        <taxon>Eubacteriaceae</taxon>
        <taxon>Acetobacterium</taxon>
    </lineage>
</organism>
<sequence length="66" mass="7542">MESENEKQLLIVNTVQNKKYNSYKGEIGSEVANVIDRNFHADKPNTKWLTDITEFLDEGKGAIPFL</sequence>
<name>A0A5D0WIH8_9FIRM</name>
<evidence type="ECO:0000313" key="1">
    <source>
        <dbReference type="EMBL" id="TYC84067.1"/>
    </source>
</evidence>
<dbReference type="Proteomes" id="UP000322619">
    <property type="component" value="Unassembled WGS sequence"/>
</dbReference>